<proteinExistence type="predicted"/>
<dbReference type="InterPro" id="IPR011043">
    <property type="entry name" value="Gal_Oxase/kelch_b-propeller"/>
</dbReference>
<dbReference type="EMBL" id="BDIP01000326">
    <property type="protein sequence ID" value="GCA62223.1"/>
    <property type="molecule type" value="Genomic_DNA"/>
</dbReference>
<sequence>MVGHAARFCHGGKVYFFEEDEYKMRIVSLDNHTPLLSDCPDWYRNSASEVEELEEIYHPCDLNAFQLSGFLVLIGSGCFTSGHRTFVFDTDNESSGWVGLRGETPALTVDEHCVAVVNETAYCFSVNGLFRFSLREGWSEVESVPAFCRNVSGMCPVGSLIVGHTYSRTAWALPRWEVVAYDTISGEWQQWGDLHGYRVDCHMDPSHTLVLSRPDETDDYFNSLMLAELDPALLYPHCGMRWARVAPDMVLDTTSEDDEVQ</sequence>
<dbReference type="Proteomes" id="UP000265618">
    <property type="component" value="Unassembled WGS sequence"/>
</dbReference>
<gene>
    <name evidence="1" type="ORF">KIPB_002102</name>
</gene>
<name>A0A391NUR6_9EUKA</name>
<dbReference type="SUPFAM" id="SSF50965">
    <property type="entry name" value="Galactose oxidase, central domain"/>
    <property type="match status" value="1"/>
</dbReference>
<reference evidence="1 2" key="1">
    <citation type="journal article" date="2018" name="PLoS ONE">
        <title>The draft genome of Kipferlia bialata reveals reductive genome evolution in fornicate parasites.</title>
        <authorList>
            <person name="Tanifuji G."/>
            <person name="Takabayashi S."/>
            <person name="Kume K."/>
            <person name="Takagi M."/>
            <person name="Nakayama T."/>
            <person name="Kamikawa R."/>
            <person name="Inagaki Y."/>
            <person name="Hashimoto T."/>
        </authorList>
    </citation>
    <scope>NUCLEOTIDE SEQUENCE [LARGE SCALE GENOMIC DNA]</scope>
    <source>
        <strain evidence="1">NY0173</strain>
    </source>
</reference>
<comment type="caution">
    <text evidence="1">The sequence shown here is derived from an EMBL/GenBank/DDBJ whole genome shotgun (WGS) entry which is preliminary data.</text>
</comment>
<accession>A0A391NUR6</accession>
<evidence type="ECO:0000313" key="1">
    <source>
        <dbReference type="EMBL" id="GCA62223.1"/>
    </source>
</evidence>
<keyword evidence="2" id="KW-1185">Reference proteome</keyword>
<dbReference type="AlphaFoldDB" id="A0A391NUR6"/>
<evidence type="ECO:0000313" key="2">
    <source>
        <dbReference type="Proteomes" id="UP000265618"/>
    </source>
</evidence>
<organism evidence="1 2">
    <name type="scientific">Kipferlia bialata</name>
    <dbReference type="NCBI Taxonomy" id="797122"/>
    <lineage>
        <taxon>Eukaryota</taxon>
        <taxon>Metamonada</taxon>
        <taxon>Carpediemonas-like organisms</taxon>
        <taxon>Kipferlia</taxon>
    </lineage>
</organism>
<protein>
    <submittedName>
        <fullName evidence="1">Uncharacterized protein</fullName>
    </submittedName>
</protein>